<accession>A0A165J7C8</accession>
<dbReference type="InParanoid" id="A0A165J7C8"/>
<dbReference type="PANTHER" id="PTHR43439">
    <property type="entry name" value="PHENYLACETATE-COENZYME A LIGASE"/>
    <property type="match status" value="1"/>
</dbReference>
<dbReference type="Pfam" id="PF00501">
    <property type="entry name" value="AMP-binding"/>
    <property type="match status" value="1"/>
</dbReference>
<evidence type="ECO:0000259" key="3">
    <source>
        <dbReference type="SMART" id="SM00823"/>
    </source>
</evidence>
<reference evidence="4 5" key="1">
    <citation type="journal article" date="2016" name="Mol. Biol. Evol.">
        <title>Comparative Genomics of Early-Diverging Mushroom-Forming Fungi Provides Insights into the Origins of Lignocellulose Decay Capabilities.</title>
        <authorList>
            <person name="Nagy L.G."/>
            <person name="Riley R."/>
            <person name="Tritt A."/>
            <person name="Adam C."/>
            <person name="Daum C."/>
            <person name="Floudas D."/>
            <person name="Sun H."/>
            <person name="Yadav J.S."/>
            <person name="Pangilinan J."/>
            <person name="Larsson K.H."/>
            <person name="Matsuura K."/>
            <person name="Barry K."/>
            <person name="Labutti K."/>
            <person name="Kuo R."/>
            <person name="Ohm R.A."/>
            <person name="Bhattacharya S.S."/>
            <person name="Shirouzu T."/>
            <person name="Yoshinaga Y."/>
            <person name="Martin F.M."/>
            <person name="Grigoriev I.V."/>
            <person name="Hibbett D.S."/>
        </authorList>
    </citation>
    <scope>NUCLEOTIDE SEQUENCE [LARGE SCALE GENOMIC DNA]</scope>
    <source>
        <strain evidence="4 5">HHB12029</strain>
    </source>
</reference>
<dbReference type="Pfam" id="PF23562">
    <property type="entry name" value="AMP-binding_C_3"/>
    <property type="match status" value="1"/>
</dbReference>
<dbReference type="PANTHER" id="PTHR43439:SF2">
    <property type="entry name" value="ENZYME, PUTATIVE (JCVI)-RELATED"/>
    <property type="match status" value="1"/>
</dbReference>
<dbReference type="SUPFAM" id="SSF56801">
    <property type="entry name" value="Acetyl-CoA synthetase-like"/>
    <property type="match status" value="1"/>
</dbReference>
<dbReference type="SUPFAM" id="SSF51735">
    <property type="entry name" value="NAD(P)-binding Rossmann-fold domains"/>
    <property type="match status" value="1"/>
</dbReference>
<name>A0A165J7C8_EXIGL</name>
<evidence type="ECO:0000256" key="2">
    <source>
        <dbReference type="ARBA" id="ARBA00022553"/>
    </source>
</evidence>
<protein>
    <submittedName>
        <fullName evidence="4">Acetyl-CoA synthetase-like protein</fullName>
    </submittedName>
</protein>
<evidence type="ECO:0000256" key="1">
    <source>
        <dbReference type="ARBA" id="ARBA00022450"/>
    </source>
</evidence>
<dbReference type="InterPro" id="IPR013120">
    <property type="entry name" value="FAR_NAD-bd"/>
</dbReference>
<dbReference type="InterPro" id="IPR051414">
    <property type="entry name" value="Adenylate-forming_Reductase"/>
</dbReference>
<gene>
    <name evidence="4" type="ORF">EXIGLDRAFT_708736</name>
</gene>
<dbReference type="InterPro" id="IPR000873">
    <property type="entry name" value="AMP-dep_synth/lig_dom"/>
</dbReference>
<organism evidence="4 5">
    <name type="scientific">Exidia glandulosa HHB12029</name>
    <dbReference type="NCBI Taxonomy" id="1314781"/>
    <lineage>
        <taxon>Eukaryota</taxon>
        <taxon>Fungi</taxon>
        <taxon>Dikarya</taxon>
        <taxon>Basidiomycota</taxon>
        <taxon>Agaricomycotina</taxon>
        <taxon>Agaricomycetes</taxon>
        <taxon>Auriculariales</taxon>
        <taxon>Exidiaceae</taxon>
        <taxon>Exidia</taxon>
    </lineage>
</organism>
<dbReference type="Gene3D" id="3.40.50.720">
    <property type="entry name" value="NAD(P)-binding Rossmann-like Domain"/>
    <property type="match status" value="1"/>
</dbReference>
<feature type="domain" description="Polyketide synthase-like phosphopantetheine-binding" evidence="3">
    <location>
        <begin position="587"/>
        <end position="659"/>
    </location>
</feature>
<dbReference type="InterPro" id="IPR036291">
    <property type="entry name" value="NAD(P)-bd_dom_sf"/>
</dbReference>
<dbReference type="Proteomes" id="UP000077266">
    <property type="component" value="Unassembled WGS sequence"/>
</dbReference>
<keyword evidence="5" id="KW-1185">Reference proteome</keyword>
<sequence>MWPKYEILTPQAVGSSTFTPAPLDAQLTMPEVWDYNGTTNAAHANYVYVDPKTDEPVYLTWGKTVPAAYRAGHIALNAPGVKDAKEKPKFALLGVTDTITYATVAIGVIRAGFEIFLLSPRTSPQVLAHLLRKQGSTHIFVSPDAATQALIKEAQVVLGKELVVLPVPSFEELYSETPVEAPPKFRPDLDELAIILHSSGSTSLPKVVPYPHRALILLGILPYHSQYDHCTNVAWHVPPMFHLLGVGQLSITAFSGATISVYPPVQPPLPPTPDTALGHAVKTNCQFAIFPPILLHAFMMKAKETLPLLAKFKAIAYGGGPLNRTVGDAMVAAGVKISVVYGMTEVLATSSFIPAPSPHGWEWVHWDRALTIHYRDLGHGTAEPFIMASAHTQAWDHESEWHRNNLNNIEIDGVKGYTTSDVIVRHPTDPNAFKIIGRVDDQITLSTGEKTNPTPLEGILMTDPLIGQVITFGRGRPHGGLLIQPKPGPYFSESTTDADRAEFLDKIWPTVEKMNAYAPSFSRVMRSMVIVVQPQRPFVITQKGTPLRSEALVKYEAEIDKAYEAFEESADGVVEPPSSWEDEESVKEYVRRVVKTVIPSVEEDNADLFAFGCDSLRAAWIRNAIAHALGHEKGASLARELVYEHPTIASLSSLLVGSSTHSSSTDAKVAELEAMIAKYTASFPSPPSSSSKSSGGGVAGLIAKFTNLGTASSALAAKSSDKKVVLVTGTTGGLGSNLLALLLKDPAVEKVYAVNRAGTKALKDRHEENFKDRGLDVELLKNGKVVFLEASTSKPGLGIDAKVYDEIRTSVTHIIHNAWPVNFNYTIKTFEPAVQSVKELVDLALKAPKTPKFLFVSSVSVVRIPDATPGKPTTETYVDDASLVAGMGYGESKFVAESILKKAAESTPLRPVSVRVGQLSGGLNGNWNASDWVPAIVRSAGELKCLPDAGSEMSISWVRLDEAAQILLEMAEQTDAPVLHLVHPKPVKWESLFVTFSQQVGAPLVPYGEWLARIEQVAVDDKGAVDVAKARAIPAVRLLNFFRAIGGQSGEGIGGFTGVEELKTDEARRVSQTMRAMEPLQAADVEKWVAYWRKAGHVAA</sequence>
<dbReference type="InterPro" id="IPR009081">
    <property type="entry name" value="PP-bd_ACP"/>
</dbReference>
<proteinExistence type="predicted"/>
<keyword evidence="1" id="KW-0596">Phosphopantetheine</keyword>
<evidence type="ECO:0000313" key="5">
    <source>
        <dbReference type="Proteomes" id="UP000077266"/>
    </source>
</evidence>
<dbReference type="InterPro" id="IPR020806">
    <property type="entry name" value="PKS_PP-bd"/>
</dbReference>
<dbReference type="OrthoDB" id="429813at2759"/>
<dbReference type="InterPro" id="IPR042099">
    <property type="entry name" value="ANL_N_sf"/>
</dbReference>
<dbReference type="SUPFAM" id="SSF47336">
    <property type="entry name" value="ACP-like"/>
    <property type="match status" value="1"/>
</dbReference>
<evidence type="ECO:0000313" key="4">
    <source>
        <dbReference type="EMBL" id="KZV94434.1"/>
    </source>
</evidence>
<dbReference type="Gene3D" id="3.40.50.12780">
    <property type="entry name" value="N-terminal domain of ligase-like"/>
    <property type="match status" value="1"/>
</dbReference>
<dbReference type="Pfam" id="PF07993">
    <property type="entry name" value="NAD_binding_4"/>
    <property type="match status" value="1"/>
</dbReference>
<dbReference type="InterPro" id="IPR036736">
    <property type="entry name" value="ACP-like_sf"/>
</dbReference>
<dbReference type="PROSITE" id="PS00455">
    <property type="entry name" value="AMP_BINDING"/>
    <property type="match status" value="1"/>
</dbReference>
<dbReference type="SMART" id="SM00823">
    <property type="entry name" value="PKS_PP"/>
    <property type="match status" value="1"/>
</dbReference>
<keyword evidence="2" id="KW-0597">Phosphoprotein</keyword>
<dbReference type="Pfam" id="PF00550">
    <property type="entry name" value="PP-binding"/>
    <property type="match status" value="1"/>
</dbReference>
<dbReference type="InterPro" id="IPR020845">
    <property type="entry name" value="AMP-binding_CS"/>
</dbReference>
<dbReference type="EMBL" id="KV425972">
    <property type="protein sequence ID" value="KZV94434.1"/>
    <property type="molecule type" value="Genomic_DNA"/>
</dbReference>
<dbReference type="AlphaFoldDB" id="A0A165J7C8"/>
<dbReference type="STRING" id="1314781.A0A165J7C8"/>
<dbReference type="GO" id="GO:0031177">
    <property type="term" value="F:phosphopantetheine binding"/>
    <property type="evidence" value="ECO:0007669"/>
    <property type="project" value="InterPro"/>
</dbReference>
<dbReference type="Gene3D" id="1.10.1200.10">
    <property type="entry name" value="ACP-like"/>
    <property type="match status" value="1"/>
</dbReference>